<reference evidence="4" key="1">
    <citation type="journal article" date="2019" name="Int. J. Syst. Evol. Microbiol.">
        <title>The Global Catalogue of Microorganisms (GCM) 10K type strain sequencing project: providing services to taxonomists for standard genome sequencing and annotation.</title>
        <authorList>
            <consortium name="The Broad Institute Genomics Platform"/>
            <consortium name="The Broad Institute Genome Sequencing Center for Infectious Disease"/>
            <person name="Wu L."/>
            <person name="Ma J."/>
        </authorList>
    </citation>
    <scope>NUCLEOTIDE SEQUENCE [LARGE SCALE GENOMIC DNA]</scope>
    <source>
        <strain evidence="4">JCM 18324</strain>
    </source>
</reference>
<feature type="transmembrane region" description="Helical" evidence="2">
    <location>
        <begin position="191"/>
        <end position="211"/>
    </location>
</feature>
<feature type="transmembrane region" description="Helical" evidence="2">
    <location>
        <begin position="90"/>
        <end position="109"/>
    </location>
</feature>
<name>A0ABP8ZWF4_9ACTN</name>
<comment type="caution">
    <text evidence="3">The sequence shown here is derived from an EMBL/GenBank/DDBJ whole genome shotgun (WGS) entry which is preliminary data.</text>
</comment>
<dbReference type="EMBL" id="BAABJV010000002">
    <property type="protein sequence ID" value="GAA4768098.1"/>
    <property type="molecule type" value="Genomic_DNA"/>
</dbReference>
<feature type="compositionally biased region" description="Low complexity" evidence="1">
    <location>
        <begin position="472"/>
        <end position="487"/>
    </location>
</feature>
<feature type="compositionally biased region" description="Pro residues" evidence="1">
    <location>
        <begin position="315"/>
        <end position="328"/>
    </location>
</feature>
<feature type="transmembrane region" description="Helical" evidence="2">
    <location>
        <begin position="167"/>
        <end position="185"/>
    </location>
</feature>
<feature type="compositionally biased region" description="Low complexity" evidence="1">
    <location>
        <begin position="510"/>
        <end position="519"/>
    </location>
</feature>
<keyword evidence="4" id="KW-1185">Reference proteome</keyword>
<evidence type="ECO:0000256" key="2">
    <source>
        <dbReference type="SAM" id="Phobius"/>
    </source>
</evidence>
<organism evidence="3 4">
    <name type="scientific">Streptomyces sanyensis</name>
    <dbReference type="NCBI Taxonomy" id="568869"/>
    <lineage>
        <taxon>Bacteria</taxon>
        <taxon>Bacillati</taxon>
        <taxon>Actinomycetota</taxon>
        <taxon>Actinomycetes</taxon>
        <taxon>Kitasatosporales</taxon>
        <taxon>Streptomycetaceae</taxon>
        <taxon>Streptomyces</taxon>
    </lineage>
</organism>
<feature type="compositionally biased region" description="Gly residues" evidence="1">
    <location>
        <begin position="488"/>
        <end position="509"/>
    </location>
</feature>
<gene>
    <name evidence="3" type="ORF">GCM10023329_13360</name>
</gene>
<evidence type="ECO:0000256" key="1">
    <source>
        <dbReference type="SAM" id="MobiDB-lite"/>
    </source>
</evidence>
<keyword evidence="2" id="KW-0472">Membrane</keyword>
<evidence type="ECO:0000313" key="3">
    <source>
        <dbReference type="EMBL" id="GAA4768098.1"/>
    </source>
</evidence>
<keyword evidence="2" id="KW-0812">Transmembrane</keyword>
<protein>
    <submittedName>
        <fullName evidence="3">Ferric reductase-like transmembrane domain-containing protein</fullName>
    </submittedName>
</protein>
<dbReference type="Proteomes" id="UP001501147">
    <property type="component" value="Unassembled WGS sequence"/>
</dbReference>
<dbReference type="PRINTS" id="PR01217">
    <property type="entry name" value="PRICHEXTENSN"/>
</dbReference>
<proteinExistence type="predicted"/>
<feature type="transmembrane region" description="Helical" evidence="2">
    <location>
        <begin position="46"/>
        <end position="69"/>
    </location>
</feature>
<feature type="transmembrane region" description="Helical" evidence="2">
    <location>
        <begin position="21"/>
        <end position="40"/>
    </location>
</feature>
<accession>A0ABP8ZWF4</accession>
<feature type="transmembrane region" description="Helical" evidence="2">
    <location>
        <begin position="129"/>
        <end position="155"/>
    </location>
</feature>
<sequence length="538" mass="54309">MNPRLTRLPQPEPGPGLSRPVQGGLYAAAFLLVPLLAIVGSDSFRAALDFTTGVLSLVSLSASVAWGLLATDRVLLAPRQRLLAQGIHRTTAIASLGFLLLHATVKVSLGHTELIGALIPFGLGVTGSSALIGLGSLAGFLMVVAGTTGALRSALAGNVKVAGRWRPLHMLAYPAWCFALMHGLYAGRPAAGWVTTLYCLALAGVAAAVSVRLLPVPVQRRVAARILALTGGGDARPPAAEEQAQRDLSVSPLPGSGGMSGAAAMNGSGFARVPAGMDRMDRMDRPGGTTSSRPPAEEPSPLGQTRVDPPRLAAPSPPLYEAPPPPDGEPGAAAGGRRGPGMAAAYRAVSRAGDQPPLAERVPMTEEIPVVAETGPQAGAWPTPSPPPPAQAVRPEPAAYSGSGSSPLFDQTPPPFDTASREDPRAFGTPDPYGAAPEPPASYGRDAYSSADPYGTASGYAPPAEPFPGSGPFPGGSYPDGSYPDGGAAAGGYAAGGYPGEAAPGGGPLGPEDTAAMPGPLFPPPAGEPWNAPAGERP</sequence>
<feature type="region of interest" description="Disordered" evidence="1">
    <location>
        <begin position="233"/>
        <end position="538"/>
    </location>
</feature>
<evidence type="ECO:0000313" key="4">
    <source>
        <dbReference type="Proteomes" id="UP001501147"/>
    </source>
</evidence>
<keyword evidence="2" id="KW-1133">Transmembrane helix</keyword>
<dbReference type="RefSeq" id="WP_345610594.1">
    <property type="nucleotide sequence ID" value="NZ_BAABJV010000002.1"/>
</dbReference>